<organism evidence="3">
    <name type="scientific">Rhodococcus hoagii (strain 103S)</name>
    <name type="common">Rhodococcus equi</name>
    <dbReference type="NCBI Taxonomy" id="685727"/>
    <lineage>
        <taxon>Bacteria</taxon>
        <taxon>Bacillati</taxon>
        <taxon>Actinomycetota</taxon>
        <taxon>Actinomycetes</taxon>
        <taxon>Mycobacteriales</taxon>
        <taxon>Nocardiaceae</taxon>
        <taxon>Prescottella</taxon>
    </lineage>
</organism>
<gene>
    <name evidence="3" type="ordered locus">REQ_37600</name>
</gene>
<keyword evidence="2" id="KW-0472">Membrane</keyword>
<dbReference type="KEGG" id="req:REQ_37600"/>
<proteinExistence type="predicted"/>
<feature type="transmembrane region" description="Helical" evidence="2">
    <location>
        <begin position="54"/>
        <end position="79"/>
    </location>
</feature>
<feature type="compositionally biased region" description="Pro residues" evidence="1">
    <location>
        <begin position="1"/>
        <end position="11"/>
    </location>
</feature>
<name>A0A3S5YB16_RHOH1</name>
<keyword evidence="2" id="KW-1133">Transmembrane helix</keyword>
<sequence>MTGQWPPPQQPGQPDQWPGTPQYPSGPPQYPGQPRGQYPMPPVQQEKRPVPADVLTAFQLWFVVAALGVVYLVAALLFVHSDRASFVDQLMDEFAKQQIDPLPTRAEVDQLLTLGLVATGVILTLVLGGLTILFAFKMRKGKNWARMLLTMAGVFTVFSALPTVFGAGQGSGTAALLMGGAGILQAVAAIGAIVLMHRKESNAYFLNLPPAPPAR</sequence>
<feature type="transmembrane region" description="Helical" evidence="2">
    <location>
        <begin position="148"/>
        <end position="168"/>
    </location>
</feature>
<feature type="region of interest" description="Disordered" evidence="1">
    <location>
        <begin position="1"/>
        <end position="45"/>
    </location>
</feature>
<dbReference type="EMBL" id="FN563149">
    <property type="protein sequence ID" value="CBH49747.1"/>
    <property type="molecule type" value="Genomic_DNA"/>
</dbReference>
<evidence type="ECO:0000313" key="4">
    <source>
        <dbReference type="Proteomes" id="UP000006892"/>
    </source>
</evidence>
<feature type="compositionally biased region" description="Low complexity" evidence="1">
    <location>
        <begin position="12"/>
        <end position="23"/>
    </location>
</feature>
<protein>
    <submittedName>
        <fullName evidence="3">Integral membrane protein</fullName>
    </submittedName>
</protein>
<dbReference type="AlphaFoldDB" id="A0A3S5YB16"/>
<dbReference type="RefSeq" id="WP_013417000.1">
    <property type="nucleotide sequence ID" value="NC_014659.1"/>
</dbReference>
<evidence type="ECO:0000256" key="2">
    <source>
        <dbReference type="SAM" id="Phobius"/>
    </source>
</evidence>
<evidence type="ECO:0000313" key="3">
    <source>
        <dbReference type="EMBL" id="CBH49747.1"/>
    </source>
</evidence>
<keyword evidence="2" id="KW-0812">Transmembrane</keyword>
<feature type="transmembrane region" description="Helical" evidence="2">
    <location>
        <begin position="111"/>
        <end position="136"/>
    </location>
</feature>
<feature type="transmembrane region" description="Helical" evidence="2">
    <location>
        <begin position="174"/>
        <end position="196"/>
    </location>
</feature>
<accession>A0A3S5YB16</accession>
<evidence type="ECO:0000256" key="1">
    <source>
        <dbReference type="SAM" id="MobiDB-lite"/>
    </source>
</evidence>
<dbReference type="Proteomes" id="UP001154400">
    <property type="component" value="Chromosome"/>
</dbReference>
<reference evidence="3" key="1">
    <citation type="journal article" date="2010" name="PLoS Genet.">
        <title>The genome of a pathogenic rhodococcus: cooptive virulence underpinned by key gene acquisitions.</title>
        <authorList>
            <person name="Letek M."/>
            <person name="Gonzalez P."/>
            <person name="Macarthur I."/>
            <person name="Rodriguez H."/>
            <person name="Freeman T.C."/>
            <person name="Valero-Rello A."/>
            <person name="Blanco M."/>
            <person name="Buckley T."/>
            <person name="Cherevach I."/>
            <person name="Fahey R."/>
            <person name="Hapeshi A."/>
            <person name="Holdstock J."/>
            <person name="Leadon D."/>
            <person name="Navas J."/>
            <person name="Ocampo A."/>
            <person name="Quail M.A."/>
            <person name="Sanders M."/>
            <person name="Scortti M.M."/>
            <person name="Prescott J.F."/>
            <person name="Fogarty U."/>
            <person name="Meijer W.G."/>
            <person name="Parkhill J."/>
            <person name="Bentley S.D."/>
            <person name="Vazquez-Boland J.A."/>
        </authorList>
    </citation>
    <scope>NUCLEOTIDE SEQUENCE [LARGE SCALE GENOMIC DNA]</scope>
    <source>
        <strain evidence="3 4">103S</strain>
    </source>
</reference>